<name>A0ABZ0TSM7_9SPHI</name>
<dbReference type="Proteomes" id="UP001324380">
    <property type="component" value="Chromosome"/>
</dbReference>
<feature type="transmembrane region" description="Helical" evidence="1">
    <location>
        <begin position="25"/>
        <end position="43"/>
    </location>
</feature>
<accession>A0ABZ0TSM7</accession>
<gene>
    <name evidence="2" type="ORF">SNE25_09570</name>
</gene>
<proteinExistence type="predicted"/>
<reference evidence="2 3" key="1">
    <citation type="submission" date="2023-11" db="EMBL/GenBank/DDBJ databases">
        <title>Analysis of the Genomes of Mucilaginibacter gossypii cycad 4 and M. sabulilitoris SNA2: microbes with the potential for plant growth promotion.</title>
        <authorList>
            <person name="Hirsch A.M."/>
            <person name="Humm E."/>
            <person name="Rubbi M."/>
            <person name="Del Vecchio G."/>
            <person name="Ha S.M."/>
            <person name="Pellegrini M."/>
            <person name="Gunsalus R.P."/>
        </authorList>
    </citation>
    <scope>NUCLEOTIDE SEQUENCE [LARGE SCALE GENOMIC DNA]</scope>
    <source>
        <strain evidence="2 3">SNA2</strain>
    </source>
</reference>
<dbReference type="EMBL" id="CP139558">
    <property type="protein sequence ID" value="WPU95766.1"/>
    <property type="molecule type" value="Genomic_DNA"/>
</dbReference>
<feature type="transmembrane region" description="Helical" evidence="1">
    <location>
        <begin position="49"/>
        <end position="68"/>
    </location>
</feature>
<keyword evidence="1" id="KW-0812">Transmembrane</keyword>
<sequence length="104" mass="11382">MMKTSYPVYKGLQQPLVYRGFKGRFIAWGIASLVIGLVTGGLIGTLTSMYFGGFLTILLIVGGLGLTFQRQKAGLYAKSRATGVFIHPVKLKLRYGQQPQKKGI</sequence>
<keyword evidence="1" id="KW-1133">Transmembrane helix</keyword>
<dbReference type="RefSeq" id="WP_321564872.1">
    <property type="nucleotide sequence ID" value="NZ_CP139558.1"/>
</dbReference>
<evidence type="ECO:0000313" key="3">
    <source>
        <dbReference type="Proteomes" id="UP001324380"/>
    </source>
</evidence>
<evidence type="ECO:0000256" key="1">
    <source>
        <dbReference type="SAM" id="Phobius"/>
    </source>
</evidence>
<keyword evidence="1" id="KW-0472">Membrane</keyword>
<organism evidence="2 3">
    <name type="scientific">Mucilaginibacter sabulilitoris</name>
    <dbReference type="NCBI Taxonomy" id="1173583"/>
    <lineage>
        <taxon>Bacteria</taxon>
        <taxon>Pseudomonadati</taxon>
        <taxon>Bacteroidota</taxon>
        <taxon>Sphingobacteriia</taxon>
        <taxon>Sphingobacteriales</taxon>
        <taxon>Sphingobacteriaceae</taxon>
        <taxon>Mucilaginibacter</taxon>
    </lineage>
</organism>
<evidence type="ECO:0000313" key="2">
    <source>
        <dbReference type="EMBL" id="WPU95766.1"/>
    </source>
</evidence>
<protein>
    <submittedName>
        <fullName evidence="2">DUF4133 domain-containing protein</fullName>
    </submittedName>
</protein>
<keyword evidence="3" id="KW-1185">Reference proteome</keyword>